<evidence type="ECO:0000256" key="2">
    <source>
        <dbReference type="ARBA" id="ARBA00009295"/>
    </source>
</evidence>
<dbReference type="InterPro" id="IPR021863">
    <property type="entry name" value="FAS_N"/>
</dbReference>
<feature type="transmembrane region" description="Helical" evidence="8">
    <location>
        <begin position="6"/>
        <end position="31"/>
    </location>
</feature>
<evidence type="ECO:0000256" key="4">
    <source>
        <dbReference type="ARBA" id="ARBA00022832"/>
    </source>
</evidence>
<comment type="similarity">
    <text evidence="2">Belongs to the fatty acid desaturase type 1 family.</text>
</comment>
<dbReference type="Proteomes" id="UP001151529">
    <property type="component" value="Chromosome 10"/>
</dbReference>
<dbReference type="GO" id="GO:0016020">
    <property type="term" value="C:membrane"/>
    <property type="evidence" value="ECO:0007669"/>
    <property type="project" value="UniProtKB-SubCell"/>
</dbReference>
<dbReference type="PANTHER" id="PTHR32100">
    <property type="entry name" value="OMEGA-6 FATTY ACID DESATURASE, CHLOROPLASTIC"/>
    <property type="match status" value="1"/>
</dbReference>
<evidence type="ECO:0000256" key="6">
    <source>
        <dbReference type="ARBA" id="ARBA00023098"/>
    </source>
</evidence>
<comment type="caution">
    <text evidence="10">The sequence shown here is derived from an EMBL/GenBank/DDBJ whole genome shotgun (WGS) entry which is preliminary data.</text>
</comment>
<evidence type="ECO:0000256" key="3">
    <source>
        <dbReference type="ARBA" id="ARBA00022516"/>
    </source>
</evidence>
<keyword evidence="8" id="KW-0812">Transmembrane</keyword>
<comment type="subcellular location">
    <subcellularLocation>
        <location evidence="1">Membrane</location>
    </subcellularLocation>
</comment>
<evidence type="ECO:0000256" key="7">
    <source>
        <dbReference type="ARBA" id="ARBA00023160"/>
    </source>
</evidence>
<reference evidence="10" key="1">
    <citation type="submission" date="2022-11" db="EMBL/GenBank/DDBJ databases">
        <authorList>
            <person name="Hyden B.L."/>
            <person name="Feng K."/>
            <person name="Yates T."/>
            <person name="Jawdy S."/>
            <person name="Smart L.B."/>
            <person name="Muchero W."/>
        </authorList>
    </citation>
    <scope>NUCLEOTIDE SEQUENCE</scope>
    <source>
        <tissue evidence="10">Shoot tip</tissue>
    </source>
</reference>
<evidence type="ECO:0000256" key="5">
    <source>
        <dbReference type="ARBA" id="ARBA00023002"/>
    </source>
</evidence>
<keyword evidence="3" id="KW-0444">Lipid biosynthesis</keyword>
<keyword evidence="8" id="KW-0472">Membrane</keyword>
<feature type="transmembrane region" description="Helical" evidence="8">
    <location>
        <begin position="144"/>
        <end position="165"/>
    </location>
</feature>
<evidence type="ECO:0000313" key="10">
    <source>
        <dbReference type="EMBL" id="KAJ6721332.1"/>
    </source>
</evidence>
<evidence type="ECO:0000259" key="9">
    <source>
        <dbReference type="Pfam" id="PF11960"/>
    </source>
</evidence>
<dbReference type="OrthoDB" id="1461976at2759"/>
<keyword evidence="7" id="KW-0275">Fatty acid biosynthesis</keyword>
<feature type="transmembrane region" description="Helical" evidence="8">
    <location>
        <begin position="105"/>
        <end position="132"/>
    </location>
</feature>
<protein>
    <submittedName>
        <fullName evidence="10">OMEGA-3 FATTY ACID DESATURASE</fullName>
    </submittedName>
</protein>
<dbReference type="Pfam" id="PF11960">
    <property type="entry name" value="DUF3474"/>
    <property type="match status" value="1"/>
</dbReference>
<dbReference type="GO" id="GO:0016717">
    <property type="term" value="F:oxidoreductase activity, acting on paired donors, with oxidation of a pair of donors resulting in the reduction of molecular oxygen to two molecules of water"/>
    <property type="evidence" value="ECO:0007669"/>
    <property type="project" value="InterPro"/>
</dbReference>
<keyword evidence="5" id="KW-0560">Oxidoreductase</keyword>
<evidence type="ECO:0000313" key="11">
    <source>
        <dbReference type="Proteomes" id="UP001151529"/>
    </source>
</evidence>
<evidence type="ECO:0000256" key="8">
    <source>
        <dbReference type="SAM" id="Phobius"/>
    </source>
</evidence>
<keyword evidence="4" id="KW-0276">Fatty acid metabolism</keyword>
<sequence length="215" mass="24008">MLTLGIVIFGFLVVRFGGWVLGIVMLGFWIFGKNTICDAVPVSVPVIRKEDKERESVQGVNEHEGELFDPNAPPPFKLADIRDAIPKHCWVKNPWRSMSYVVRDVAVVFGLAIAAAYFNNGLFGLFTGLLRVHVLGSLCPWPRLVNSCVFCFLNLNFYFPFYFAFSIKLYGQFFPNIKDLQLYSSFSSAFVCVSNVDGVSLLICGASQIIQSSIV</sequence>
<gene>
    <name evidence="10" type="ORF">OIU85_024423</name>
</gene>
<organism evidence="10 11">
    <name type="scientific">Salix viminalis</name>
    <name type="common">Common osier</name>
    <name type="synonym">Basket willow</name>
    <dbReference type="NCBI Taxonomy" id="40686"/>
    <lineage>
        <taxon>Eukaryota</taxon>
        <taxon>Viridiplantae</taxon>
        <taxon>Streptophyta</taxon>
        <taxon>Embryophyta</taxon>
        <taxon>Tracheophyta</taxon>
        <taxon>Spermatophyta</taxon>
        <taxon>Magnoliopsida</taxon>
        <taxon>eudicotyledons</taxon>
        <taxon>Gunneridae</taxon>
        <taxon>Pentapetalae</taxon>
        <taxon>rosids</taxon>
        <taxon>fabids</taxon>
        <taxon>Malpighiales</taxon>
        <taxon>Salicaceae</taxon>
        <taxon>Saliceae</taxon>
        <taxon>Salix</taxon>
    </lineage>
</organism>
<accession>A0A9Q0Z4S8</accession>
<feature type="domain" description="Fatty acid desaturase N-terminal" evidence="9">
    <location>
        <begin position="39"/>
        <end position="112"/>
    </location>
</feature>
<dbReference type="GO" id="GO:0006633">
    <property type="term" value="P:fatty acid biosynthetic process"/>
    <property type="evidence" value="ECO:0007669"/>
    <property type="project" value="UniProtKB-KW"/>
</dbReference>
<dbReference type="InterPro" id="IPR012171">
    <property type="entry name" value="Fatty_acid_desaturase"/>
</dbReference>
<keyword evidence="11" id="KW-1185">Reference proteome</keyword>
<keyword evidence="6" id="KW-0443">Lipid metabolism</keyword>
<evidence type="ECO:0000256" key="1">
    <source>
        <dbReference type="ARBA" id="ARBA00004370"/>
    </source>
</evidence>
<name>A0A9Q0Z4S8_SALVM</name>
<dbReference type="AlphaFoldDB" id="A0A9Q0Z4S8"/>
<reference evidence="10" key="2">
    <citation type="journal article" date="2023" name="Int. J. Mol. Sci.">
        <title>De Novo Assembly and Annotation of 11 Diverse Shrub Willow (Salix) Genomes Reveals Novel Gene Organization in Sex-Linked Regions.</title>
        <authorList>
            <person name="Hyden B."/>
            <person name="Feng K."/>
            <person name="Yates T.B."/>
            <person name="Jawdy S."/>
            <person name="Cereghino C."/>
            <person name="Smart L.B."/>
            <person name="Muchero W."/>
        </authorList>
    </citation>
    <scope>NUCLEOTIDE SEQUENCE [LARGE SCALE GENOMIC DNA]</scope>
    <source>
        <tissue evidence="10">Shoot tip</tissue>
    </source>
</reference>
<keyword evidence="8" id="KW-1133">Transmembrane helix</keyword>
<proteinExistence type="inferred from homology"/>
<dbReference type="EMBL" id="JAPFFL010000006">
    <property type="protein sequence ID" value="KAJ6721332.1"/>
    <property type="molecule type" value="Genomic_DNA"/>
</dbReference>